<evidence type="ECO:0000256" key="7">
    <source>
        <dbReference type="ARBA" id="ARBA00022741"/>
    </source>
</evidence>
<dbReference type="GO" id="GO:0005886">
    <property type="term" value="C:plasma membrane"/>
    <property type="evidence" value="ECO:0007669"/>
    <property type="project" value="UniProtKB-SubCell"/>
</dbReference>
<evidence type="ECO:0000256" key="3">
    <source>
        <dbReference type="ARBA" id="ARBA00022475"/>
    </source>
</evidence>
<accession>A0A6M1RFA7</accession>
<sequence>MCHSCHSVKCQNPIQHTTKPEIQPKACCSSQTASESSCSIAEITDGDTDDPSSQGCCSSQTCSSQTQNNDTPSEPIPFSDSLQWRVTNMDCPSCANKLETALKGITGVESAQVRFATEKLIVNLNQADSDKLKATIEAKAAKTGFPLLSLTETKPLESESGWLTTFKKDGLLISLVAVMTFAAVLSRWMPEVGSALFTLATVLGLIPIVKKAITLGRSGSPFSIETLMSIAAFGALYLGETVEAAMVLVLFLIGERLEGYASAKARAGIQALMALVPETVTRIFEDGRKESVSVSSLQPGHAIEIAPGGRLPADAVLKNEIAAFDMSALTGESIPVEKQRGDKVLAGALAVDRFVSLEVVSKQGESAIDRILNLIEDAESRRAPVERFIDRFSRWYTPLMIVLASLVVVIPPLMFGESWDTWIYRGLALLLIACPCALVISTPAAMTSGLATAARQGALIKGGAALEALSKVEWVAFDKTGTLTEGKPVVTDVLVWEGDDNALLAQAAAVERGSHHPLAKAVVEAADARGLASLKAENVIATAGKGVSGQVEGKHLEVLALDKLDEKYAVSAERQNAAQAIADQGKTVAIVFIDGIASGALAWRDELRATAKATVDALNKAGVRSVMLTGDNPHAAAGLAGSLNMDFRAGLMPEGKVEAIHDIAQKHRVAMVGDGINDAPAMKSATIGIAMGGGTDVALETADIALSQNRIEQIPSVIALSRATMRNVRQNVALAVGLKAVFLVTSVLGFTGLWVAVLADSGATAIVTLNALRLLRFKA</sequence>
<dbReference type="Pfam" id="PF00702">
    <property type="entry name" value="Hydrolase"/>
    <property type="match status" value="1"/>
</dbReference>
<keyword evidence="17" id="KW-1185">Reference proteome</keyword>
<dbReference type="AlphaFoldDB" id="A0A6M1RFA7"/>
<dbReference type="PRINTS" id="PR00120">
    <property type="entry name" value="HATPASE"/>
</dbReference>
<evidence type="ECO:0000256" key="1">
    <source>
        <dbReference type="ARBA" id="ARBA00004651"/>
    </source>
</evidence>
<dbReference type="SUPFAM" id="SSF55008">
    <property type="entry name" value="HMA, heavy metal-associated domain"/>
    <property type="match status" value="1"/>
</dbReference>
<dbReference type="SUPFAM" id="SSF81665">
    <property type="entry name" value="Calcium ATPase, transmembrane domain M"/>
    <property type="match status" value="1"/>
</dbReference>
<evidence type="ECO:0000256" key="14">
    <source>
        <dbReference type="RuleBase" id="RU362081"/>
    </source>
</evidence>
<dbReference type="InterPro" id="IPR008250">
    <property type="entry name" value="ATPase_P-typ_transduc_dom_A_sf"/>
</dbReference>
<comment type="catalytic activity">
    <reaction evidence="13">
        <text>Zn(2+)(in) + ATP + H2O = Zn(2+)(out) + ADP + phosphate + H(+)</text>
        <dbReference type="Rhea" id="RHEA:20621"/>
        <dbReference type="ChEBI" id="CHEBI:15377"/>
        <dbReference type="ChEBI" id="CHEBI:15378"/>
        <dbReference type="ChEBI" id="CHEBI:29105"/>
        <dbReference type="ChEBI" id="CHEBI:30616"/>
        <dbReference type="ChEBI" id="CHEBI:43474"/>
        <dbReference type="ChEBI" id="CHEBI:456216"/>
        <dbReference type="EC" id="7.2.2.12"/>
    </reaction>
</comment>
<dbReference type="InterPro" id="IPR036412">
    <property type="entry name" value="HAD-like_sf"/>
</dbReference>
<dbReference type="Pfam" id="PF00122">
    <property type="entry name" value="E1-E2_ATPase"/>
    <property type="match status" value="1"/>
</dbReference>
<comment type="subcellular location">
    <subcellularLocation>
        <location evidence="1">Cell membrane</location>
        <topology evidence="1">Multi-pass membrane protein</topology>
    </subcellularLocation>
</comment>
<dbReference type="InterPro" id="IPR027256">
    <property type="entry name" value="P-typ_ATPase_IB"/>
</dbReference>
<evidence type="ECO:0000256" key="6">
    <source>
        <dbReference type="ARBA" id="ARBA00022723"/>
    </source>
</evidence>
<dbReference type="RefSeq" id="WP_165012011.1">
    <property type="nucleotide sequence ID" value="NZ_JAALDL010000002.1"/>
</dbReference>
<feature type="transmembrane region" description="Helical" evidence="14">
    <location>
        <begin position="395"/>
        <end position="416"/>
    </location>
</feature>
<evidence type="ECO:0000256" key="9">
    <source>
        <dbReference type="ARBA" id="ARBA00022967"/>
    </source>
</evidence>
<dbReference type="EC" id="7.2.2.12" evidence="12"/>
<dbReference type="InterPro" id="IPR001757">
    <property type="entry name" value="P_typ_ATPase"/>
</dbReference>
<dbReference type="Pfam" id="PF00403">
    <property type="entry name" value="HMA"/>
    <property type="match status" value="1"/>
</dbReference>
<dbReference type="Gene3D" id="3.40.1110.10">
    <property type="entry name" value="Calcium-transporting ATPase, cytoplasmic domain N"/>
    <property type="match status" value="1"/>
</dbReference>
<evidence type="ECO:0000256" key="11">
    <source>
        <dbReference type="ARBA" id="ARBA00023136"/>
    </source>
</evidence>
<keyword evidence="10 14" id="KW-1133">Transmembrane helix</keyword>
<keyword evidence="8 14" id="KW-0067">ATP-binding</keyword>
<proteinExistence type="inferred from homology"/>
<dbReference type="InterPro" id="IPR023298">
    <property type="entry name" value="ATPase_P-typ_TM_dom_sf"/>
</dbReference>
<dbReference type="InterPro" id="IPR023214">
    <property type="entry name" value="HAD_sf"/>
</dbReference>
<evidence type="ECO:0000256" key="2">
    <source>
        <dbReference type="ARBA" id="ARBA00006024"/>
    </source>
</evidence>
<dbReference type="SFLD" id="SFLDG00002">
    <property type="entry name" value="C1.7:_P-type_atpase_like"/>
    <property type="match status" value="1"/>
</dbReference>
<dbReference type="InterPro" id="IPR059000">
    <property type="entry name" value="ATPase_P-type_domA"/>
</dbReference>
<dbReference type="GO" id="GO:0016887">
    <property type="term" value="F:ATP hydrolysis activity"/>
    <property type="evidence" value="ECO:0007669"/>
    <property type="project" value="InterPro"/>
</dbReference>
<keyword evidence="4" id="KW-0597">Phosphoprotein</keyword>
<dbReference type="SUPFAM" id="SSF56784">
    <property type="entry name" value="HAD-like"/>
    <property type="match status" value="1"/>
</dbReference>
<feature type="transmembrane region" description="Helical" evidence="14">
    <location>
        <begin position="230"/>
        <end position="253"/>
    </location>
</feature>
<dbReference type="InterPro" id="IPR018303">
    <property type="entry name" value="ATPase_P-typ_P_site"/>
</dbReference>
<gene>
    <name evidence="16" type="ORF">G5S52_04790</name>
</gene>
<dbReference type="InterPro" id="IPR006121">
    <property type="entry name" value="HMA_dom"/>
</dbReference>
<protein>
    <recommendedName>
        <fullName evidence="12">P-type Zn(2+) transporter</fullName>
        <ecNumber evidence="12">7.2.2.12</ecNumber>
    </recommendedName>
</protein>
<dbReference type="NCBIfam" id="TIGR01494">
    <property type="entry name" value="ATPase_P-type"/>
    <property type="match status" value="1"/>
</dbReference>
<dbReference type="PROSITE" id="PS00154">
    <property type="entry name" value="ATPASE_E1_E2"/>
    <property type="match status" value="1"/>
</dbReference>
<dbReference type="PROSITE" id="PS01229">
    <property type="entry name" value="COF_2"/>
    <property type="match status" value="1"/>
</dbReference>
<dbReference type="Proteomes" id="UP000473008">
    <property type="component" value="Unassembled WGS sequence"/>
</dbReference>
<dbReference type="Gene3D" id="2.70.150.10">
    <property type="entry name" value="Calcium-transporting ATPase, cytoplasmic transduction domain A"/>
    <property type="match status" value="1"/>
</dbReference>
<dbReference type="PROSITE" id="PS01047">
    <property type="entry name" value="HMA_1"/>
    <property type="match status" value="1"/>
</dbReference>
<dbReference type="PANTHER" id="PTHR48085:SF5">
    <property type="entry name" value="CADMIUM_ZINC-TRANSPORTING ATPASE HMA4-RELATED"/>
    <property type="match status" value="1"/>
</dbReference>
<dbReference type="EMBL" id="JAALDL010000002">
    <property type="protein sequence ID" value="NGN96991.1"/>
    <property type="molecule type" value="Genomic_DNA"/>
</dbReference>
<dbReference type="PANTHER" id="PTHR48085">
    <property type="entry name" value="CADMIUM/ZINC-TRANSPORTING ATPASE HMA2-RELATED"/>
    <property type="match status" value="1"/>
</dbReference>
<feature type="transmembrane region" description="Helical" evidence="14">
    <location>
        <begin position="422"/>
        <end position="440"/>
    </location>
</feature>
<dbReference type="GO" id="GO:0046872">
    <property type="term" value="F:metal ion binding"/>
    <property type="evidence" value="ECO:0007669"/>
    <property type="project" value="UniProtKB-KW"/>
</dbReference>
<keyword evidence="3 14" id="KW-1003">Cell membrane</keyword>
<keyword evidence="7 14" id="KW-0547">Nucleotide-binding</keyword>
<evidence type="ECO:0000256" key="13">
    <source>
        <dbReference type="ARBA" id="ARBA00047308"/>
    </source>
</evidence>
<organism evidence="16 17">
    <name type="scientific">Grimontia sedimenti</name>
    <dbReference type="NCBI Taxonomy" id="2711294"/>
    <lineage>
        <taxon>Bacteria</taxon>
        <taxon>Pseudomonadati</taxon>
        <taxon>Pseudomonadota</taxon>
        <taxon>Gammaproteobacteria</taxon>
        <taxon>Vibrionales</taxon>
        <taxon>Vibrionaceae</taxon>
        <taxon>Grimontia</taxon>
    </lineage>
</organism>
<dbReference type="SUPFAM" id="SSF81653">
    <property type="entry name" value="Calcium ATPase, transduction domain A"/>
    <property type="match status" value="1"/>
</dbReference>
<dbReference type="NCBIfam" id="NF008262">
    <property type="entry name" value="PRK11033.1"/>
    <property type="match status" value="1"/>
</dbReference>
<keyword evidence="16" id="KW-0378">Hydrolase</keyword>
<dbReference type="InterPro" id="IPR044492">
    <property type="entry name" value="P_typ_ATPase_HD_dom"/>
</dbReference>
<reference evidence="16 17" key="1">
    <citation type="submission" date="2020-02" db="EMBL/GenBank/DDBJ databases">
        <title>The draft genome of Grimontia sedimenta sp. nov., isolated from benthic sediments near coral reefs south of Kuwait.</title>
        <authorList>
            <person name="Mahmoud H.M."/>
            <person name="Jose L."/>
            <person name="Eapen S."/>
        </authorList>
    </citation>
    <scope>NUCLEOTIDE SEQUENCE [LARGE SCALE GENOMIC DNA]</scope>
    <source>
        <strain evidence="16 17">S25</strain>
    </source>
</reference>
<dbReference type="SFLD" id="SFLDS00003">
    <property type="entry name" value="Haloacid_Dehalogenase"/>
    <property type="match status" value="1"/>
</dbReference>
<feature type="transmembrane region" description="Helical" evidence="14">
    <location>
        <begin position="732"/>
        <end position="750"/>
    </location>
</feature>
<dbReference type="InterPro" id="IPR036163">
    <property type="entry name" value="HMA_dom_sf"/>
</dbReference>
<dbReference type="SFLD" id="SFLDF00027">
    <property type="entry name" value="p-type_atpase"/>
    <property type="match status" value="1"/>
</dbReference>
<keyword evidence="5 14" id="KW-0812">Transmembrane</keyword>
<evidence type="ECO:0000313" key="17">
    <source>
        <dbReference type="Proteomes" id="UP000473008"/>
    </source>
</evidence>
<evidence type="ECO:0000256" key="12">
    <source>
        <dbReference type="ARBA" id="ARBA00039097"/>
    </source>
</evidence>
<feature type="transmembrane region" description="Helical" evidence="14">
    <location>
        <begin position="170"/>
        <end position="186"/>
    </location>
</feature>
<dbReference type="CDD" id="cd07546">
    <property type="entry name" value="P-type_ATPase_Pb_Zn_Cd2-like"/>
    <property type="match status" value="1"/>
</dbReference>
<comment type="caution">
    <text evidence="16">The sequence shown here is derived from an EMBL/GenBank/DDBJ whole genome shotgun (WGS) entry which is preliminary data.</text>
</comment>
<dbReference type="NCBIfam" id="TIGR01525">
    <property type="entry name" value="ATPase-IB_hvy"/>
    <property type="match status" value="1"/>
</dbReference>
<keyword evidence="11 14" id="KW-0472">Membrane</keyword>
<dbReference type="GO" id="GO:0015086">
    <property type="term" value="F:cadmium ion transmembrane transporter activity"/>
    <property type="evidence" value="ECO:0007669"/>
    <property type="project" value="TreeGrafter"/>
</dbReference>
<evidence type="ECO:0000256" key="4">
    <source>
        <dbReference type="ARBA" id="ARBA00022553"/>
    </source>
</evidence>
<dbReference type="PRINTS" id="PR00119">
    <property type="entry name" value="CATATPASE"/>
</dbReference>
<evidence type="ECO:0000256" key="8">
    <source>
        <dbReference type="ARBA" id="ARBA00022840"/>
    </source>
</evidence>
<dbReference type="InterPro" id="IPR023299">
    <property type="entry name" value="ATPase_P-typ_cyto_dom_N"/>
</dbReference>
<evidence type="ECO:0000256" key="5">
    <source>
        <dbReference type="ARBA" id="ARBA00022692"/>
    </source>
</evidence>
<dbReference type="GO" id="GO:0005524">
    <property type="term" value="F:ATP binding"/>
    <property type="evidence" value="ECO:0007669"/>
    <property type="project" value="UniProtKB-UniRule"/>
</dbReference>
<feature type="domain" description="HMA" evidence="15">
    <location>
        <begin position="80"/>
        <end position="148"/>
    </location>
</feature>
<evidence type="ECO:0000259" key="15">
    <source>
        <dbReference type="PROSITE" id="PS50846"/>
    </source>
</evidence>
<name>A0A6M1RFA7_9GAMM</name>
<dbReference type="InterPro" id="IPR017969">
    <property type="entry name" value="Heavy-metal-associated_CS"/>
</dbReference>
<dbReference type="Gene3D" id="3.40.50.1000">
    <property type="entry name" value="HAD superfamily/HAD-like"/>
    <property type="match status" value="1"/>
</dbReference>
<evidence type="ECO:0000256" key="10">
    <source>
        <dbReference type="ARBA" id="ARBA00022989"/>
    </source>
</evidence>
<keyword evidence="6 14" id="KW-0479">Metal-binding</keyword>
<dbReference type="CDD" id="cd00371">
    <property type="entry name" value="HMA"/>
    <property type="match status" value="1"/>
</dbReference>
<dbReference type="PROSITE" id="PS50846">
    <property type="entry name" value="HMA_2"/>
    <property type="match status" value="1"/>
</dbReference>
<dbReference type="GO" id="GO:0016463">
    <property type="term" value="F:P-type zinc transporter activity"/>
    <property type="evidence" value="ECO:0007669"/>
    <property type="project" value="UniProtKB-EC"/>
</dbReference>
<dbReference type="InterPro" id="IPR051014">
    <property type="entry name" value="Cation_Transport_ATPase_IB"/>
</dbReference>
<dbReference type="Gene3D" id="3.30.70.100">
    <property type="match status" value="1"/>
</dbReference>
<evidence type="ECO:0000313" key="16">
    <source>
        <dbReference type="EMBL" id="NGN96991.1"/>
    </source>
</evidence>
<comment type="similarity">
    <text evidence="2 14">Belongs to the cation transport ATPase (P-type) (TC 3.A.3) family. Type IB subfamily.</text>
</comment>
<keyword evidence="9" id="KW-1278">Translocase</keyword>